<dbReference type="InParanoid" id="A0A482X892"/>
<organism evidence="6 7">
    <name type="scientific">Laodelphax striatellus</name>
    <name type="common">Small brown planthopper</name>
    <name type="synonym">Delphax striatella</name>
    <dbReference type="NCBI Taxonomy" id="195883"/>
    <lineage>
        <taxon>Eukaryota</taxon>
        <taxon>Metazoa</taxon>
        <taxon>Ecdysozoa</taxon>
        <taxon>Arthropoda</taxon>
        <taxon>Hexapoda</taxon>
        <taxon>Insecta</taxon>
        <taxon>Pterygota</taxon>
        <taxon>Neoptera</taxon>
        <taxon>Paraneoptera</taxon>
        <taxon>Hemiptera</taxon>
        <taxon>Auchenorrhyncha</taxon>
        <taxon>Fulgoroidea</taxon>
        <taxon>Delphacidae</taxon>
        <taxon>Criomorphinae</taxon>
        <taxon>Laodelphax</taxon>
    </lineage>
</organism>
<accession>A0A482X892</accession>
<feature type="chain" id="PRO_5019830449" description="CUB domain-containing protein" evidence="5">
    <location>
        <begin position="28"/>
        <end position="922"/>
    </location>
</feature>
<dbReference type="PANTHER" id="PTHR24251">
    <property type="entry name" value="OVOCHYMASE-RELATED"/>
    <property type="match status" value="1"/>
</dbReference>
<feature type="region of interest" description="Disordered" evidence="3">
    <location>
        <begin position="700"/>
        <end position="758"/>
    </location>
</feature>
<dbReference type="FunCoup" id="A0A482X892">
    <property type="interactions" value="13"/>
</dbReference>
<keyword evidence="4" id="KW-1133">Transmembrane helix</keyword>
<dbReference type="SUPFAM" id="SSF49854">
    <property type="entry name" value="Spermadhesin, CUB domain"/>
    <property type="match status" value="2"/>
</dbReference>
<evidence type="ECO:0000313" key="7">
    <source>
        <dbReference type="Proteomes" id="UP000291343"/>
    </source>
</evidence>
<dbReference type="STRING" id="195883.A0A482X892"/>
<evidence type="ECO:0008006" key="8">
    <source>
        <dbReference type="Google" id="ProtNLM"/>
    </source>
</evidence>
<keyword evidence="2" id="KW-1015">Disulfide bond</keyword>
<evidence type="ECO:0000256" key="3">
    <source>
        <dbReference type="SAM" id="MobiDB-lite"/>
    </source>
</evidence>
<reference evidence="6 7" key="1">
    <citation type="journal article" date="2017" name="Gigascience">
        <title>Genome sequence of the small brown planthopper, Laodelphax striatellus.</title>
        <authorList>
            <person name="Zhu J."/>
            <person name="Jiang F."/>
            <person name="Wang X."/>
            <person name="Yang P."/>
            <person name="Bao Y."/>
            <person name="Zhao W."/>
            <person name="Wang W."/>
            <person name="Lu H."/>
            <person name="Wang Q."/>
            <person name="Cui N."/>
            <person name="Li J."/>
            <person name="Chen X."/>
            <person name="Luo L."/>
            <person name="Yu J."/>
            <person name="Kang L."/>
            <person name="Cui F."/>
        </authorList>
    </citation>
    <scope>NUCLEOTIDE SEQUENCE [LARGE SCALE GENOMIC DNA]</scope>
    <source>
        <strain evidence="6">Lst14</strain>
    </source>
</reference>
<keyword evidence="7" id="KW-1185">Reference proteome</keyword>
<dbReference type="SMR" id="A0A482X892"/>
<feature type="compositionally biased region" description="Polar residues" evidence="3">
    <location>
        <begin position="700"/>
        <end position="710"/>
    </location>
</feature>
<dbReference type="OrthoDB" id="6605119at2759"/>
<dbReference type="Proteomes" id="UP000291343">
    <property type="component" value="Unassembled WGS sequence"/>
</dbReference>
<evidence type="ECO:0000313" key="6">
    <source>
        <dbReference type="EMBL" id="RZF41963.1"/>
    </source>
</evidence>
<sequence>MAAFLHRIVVVWLTAAWVVCSSGGGRGVLGLGGGGGGPRQDDICGVHNGRRLYLDQGDRGILTAKNVTTTPHRSQHSQSHEQCSVEIVTCPSCVISVRFRQLSLAAAGCGGGVGGDSPCRCDYVWLSEPPYDDVSGTPFCGTFPPSSQPPATLQQTAVYRSRTRTLVFTLLFSHSHRHAFTLEYSAERNRQQLKGSPGLGTVMNSNITQGGTFSSPFFPVQYSRDYNAEYVVTCEADASLNCRIRVVFSDFLLADMSIMEYDDWNGQRLDVSSGIEFRPPVILSSGPSLLIRFYANGGSGIGYKASYSFVTGTYEEKLVKPVTDCGGYVENLGGAITMMNMVDRSKGEKVRMYDCIWLIKPPGNFYHLKTHLYLKIGTFLDMAGNTELTVRQGETSESPLLETMRYPMAQLTGSRPRPHMREHVVPLNTGFYVSLRGTFGLASRLAIIYSAFTYMEWDAQPVDRRWYSHTPNYYFPKMERYPDLKTATLIFIVSSIGLITLIASLVILLYRMGARSRQQRELQNRLQTISELLDGTRIEEEIPVVDEPPDYEAPPDYEEIIKSATGSAQPRRKRRQRRSRSNPGSHSLGRRLGSRSPSRDRVDDRESLAPDSLGYQSLSPQLGLGVTRSCQVAPVPDSPPPPYSLDYAHISRREQETREIEAWTNMTANIGDLSLVITAPSPQNSDIQENLITCMNTVTGTEEESQSLLPQSPDDEVTGSRSPESSSNAVQGRSRDEERSHDHYEPVAVNDNSSSERQCTSLISNDEGNFLDEEFSSPTFVRRNNRNIRDRHVFSLDVDRLRRAAAACDCDGACACVLRSCRRGTVAASRSPSPTPTPPSYNLQALDIYFTQLENGGLRQSNNENRGHGSRLRLWRSPESSCLSLSIGSVDKFARSCLIIFFSIASIDLLYGLVIILSRTWK</sequence>
<dbReference type="Gene3D" id="2.60.120.290">
    <property type="entry name" value="Spermadhesin, CUB domain"/>
    <property type="match status" value="2"/>
</dbReference>
<keyword evidence="1" id="KW-0677">Repeat</keyword>
<feature type="signal peptide" evidence="5">
    <location>
        <begin position="1"/>
        <end position="27"/>
    </location>
</feature>
<comment type="caution">
    <text evidence="6">The sequence shown here is derived from an EMBL/GenBank/DDBJ whole genome shotgun (WGS) entry which is preliminary data.</text>
</comment>
<feature type="transmembrane region" description="Helical" evidence="4">
    <location>
        <begin position="487"/>
        <end position="510"/>
    </location>
</feature>
<dbReference type="EMBL" id="QKKF02015810">
    <property type="protein sequence ID" value="RZF41963.1"/>
    <property type="molecule type" value="Genomic_DNA"/>
</dbReference>
<evidence type="ECO:0000256" key="5">
    <source>
        <dbReference type="SAM" id="SignalP"/>
    </source>
</evidence>
<dbReference type="InterPro" id="IPR035914">
    <property type="entry name" value="Sperma_CUB_dom_sf"/>
</dbReference>
<keyword evidence="4" id="KW-0812">Transmembrane</keyword>
<name>A0A482X892_LAOST</name>
<feature type="transmembrane region" description="Helical" evidence="4">
    <location>
        <begin position="897"/>
        <end position="917"/>
    </location>
</feature>
<dbReference type="AlphaFoldDB" id="A0A482X892"/>
<protein>
    <recommendedName>
        <fullName evidence="8">CUB domain-containing protein</fullName>
    </recommendedName>
</protein>
<feature type="compositionally biased region" description="Basic and acidic residues" evidence="3">
    <location>
        <begin position="733"/>
        <end position="745"/>
    </location>
</feature>
<feature type="region of interest" description="Disordered" evidence="3">
    <location>
        <begin position="562"/>
        <end position="620"/>
    </location>
</feature>
<keyword evidence="5" id="KW-0732">Signal</keyword>
<evidence type="ECO:0000256" key="2">
    <source>
        <dbReference type="ARBA" id="ARBA00023157"/>
    </source>
</evidence>
<feature type="compositionally biased region" description="Basic residues" evidence="3">
    <location>
        <begin position="570"/>
        <end position="580"/>
    </location>
</feature>
<feature type="compositionally biased region" description="Basic and acidic residues" evidence="3">
    <location>
        <begin position="597"/>
        <end position="608"/>
    </location>
</feature>
<evidence type="ECO:0000256" key="4">
    <source>
        <dbReference type="SAM" id="Phobius"/>
    </source>
</evidence>
<feature type="compositionally biased region" description="Polar residues" evidence="3">
    <location>
        <begin position="719"/>
        <end position="731"/>
    </location>
</feature>
<dbReference type="InterPro" id="IPR000859">
    <property type="entry name" value="CUB_dom"/>
</dbReference>
<evidence type="ECO:0000256" key="1">
    <source>
        <dbReference type="ARBA" id="ARBA00022737"/>
    </source>
</evidence>
<proteinExistence type="predicted"/>
<gene>
    <name evidence="6" type="ORF">LSTR_LSTR012340</name>
</gene>
<dbReference type="CDD" id="cd00041">
    <property type="entry name" value="CUB"/>
    <property type="match status" value="1"/>
</dbReference>
<keyword evidence="4" id="KW-0472">Membrane</keyword>